<evidence type="ECO:0000313" key="9">
    <source>
        <dbReference type="EMBL" id="MCL6422431.1"/>
    </source>
</evidence>
<organism evidence="9 10">
    <name type="scientific">Brachybacterium equifaecis</name>
    <dbReference type="NCBI Taxonomy" id="2910770"/>
    <lineage>
        <taxon>Bacteria</taxon>
        <taxon>Bacillati</taxon>
        <taxon>Actinomycetota</taxon>
        <taxon>Actinomycetes</taxon>
        <taxon>Micrococcales</taxon>
        <taxon>Dermabacteraceae</taxon>
        <taxon>Brachybacterium</taxon>
    </lineage>
</organism>
<feature type="domain" description="Nudix hydrolase" evidence="8">
    <location>
        <begin position="63"/>
        <end position="205"/>
    </location>
</feature>
<evidence type="ECO:0000256" key="7">
    <source>
        <dbReference type="SAM" id="MobiDB-lite"/>
    </source>
</evidence>
<dbReference type="EMBL" id="JAKNCJ010000001">
    <property type="protein sequence ID" value="MCL6422431.1"/>
    <property type="molecule type" value="Genomic_DNA"/>
</dbReference>
<feature type="compositionally biased region" description="Basic and acidic residues" evidence="7">
    <location>
        <begin position="257"/>
        <end position="272"/>
    </location>
</feature>
<evidence type="ECO:0000256" key="6">
    <source>
        <dbReference type="ARBA" id="ARBA00023211"/>
    </source>
</evidence>
<proteinExistence type="predicted"/>
<comment type="caution">
    <text evidence="9">The sequence shown here is derived from an EMBL/GenBank/DDBJ whole genome shotgun (WGS) entry which is preliminary data.</text>
</comment>
<evidence type="ECO:0000256" key="4">
    <source>
        <dbReference type="ARBA" id="ARBA00022801"/>
    </source>
</evidence>
<accession>A0ABT0QXP6</accession>
<dbReference type="Pfam" id="PF00293">
    <property type="entry name" value="NUDIX"/>
    <property type="match status" value="1"/>
</dbReference>
<keyword evidence="10" id="KW-1185">Reference proteome</keyword>
<dbReference type="InterPro" id="IPR000086">
    <property type="entry name" value="NUDIX_hydrolase_dom"/>
</dbReference>
<reference evidence="9" key="1">
    <citation type="submission" date="2022-02" db="EMBL/GenBank/DDBJ databases">
        <authorList>
            <person name="Lee M."/>
            <person name="Kim S.-J."/>
            <person name="Jung M.-Y."/>
        </authorList>
    </citation>
    <scope>NUCLEOTIDE SEQUENCE</scope>
    <source>
        <strain evidence="9">JHP9</strain>
    </source>
</reference>
<evidence type="ECO:0000256" key="1">
    <source>
        <dbReference type="ARBA" id="ARBA00001936"/>
    </source>
</evidence>
<keyword evidence="3" id="KW-0479">Metal-binding</keyword>
<dbReference type="CDD" id="cd03426">
    <property type="entry name" value="NUDIX_CoAse_Nudt7"/>
    <property type="match status" value="1"/>
</dbReference>
<evidence type="ECO:0000259" key="8">
    <source>
        <dbReference type="PROSITE" id="PS51462"/>
    </source>
</evidence>
<evidence type="ECO:0000313" key="10">
    <source>
        <dbReference type="Proteomes" id="UP001203761"/>
    </source>
</evidence>
<dbReference type="InterPro" id="IPR015797">
    <property type="entry name" value="NUDIX_hydrolase-like_dom_sf"/>
</dbReference>
<dbReference type="PANTHER" id="PTHR12992:SF11">
    <property type="entry name" value="MITOCHONDRIAL COENZYME A DIPHOSPHATASE NUDT8"/>
    <property type="match status" value="1"/>
</dbReference>
<dbReference type="SUPFAM" id="SSF55811">
    <property type="entry name" value="Nudix"/>
    <property type="match status" value="1"/>
</dbReference>
<dbReference type="InterPro" id="IPR045121">
    <property type="entry name" value="CoAse"/>
</dbReference>
<protein>
    <submittedName>
        <fullName evidence="9">CoA pyrophosphatase</fullName>
    </submittedName>
</protein>
<keyword evidence="4" id="KW-0378">Hydrolase</keyword>
<comment type="cofactor">
    <cofactor evidence="1">
        <name>Mn(2+)</name>
        <dbReference type="ChEBI" id="CHEBI:29035"/>
    </cofactor>
</comment>
<feature type="compositionally biased region" description="Low complexity" evidence="7">
    <location>
        <begin position="1"/>
        <end position="25"/>
    </location>
</feature>
<feature type="region of interest" description="Disordered" evidence="7">
    <location>
        <begin position="236"/>
        <end position="272"/>
    </location>
</feature>
<feature type="compositionally biased region" description="Low complexity" evidence="7">
    <location>
        <begin position="236"/>
        <end position="256"/>
    </location>
</feature>
<dbReference type="PROSITE" id="PS51462">
    <property type="entry name" value="NUDIX"/>
    <property type="match status" value="1"/>
</dbReference>
<dbReference type="PANTHER" id="PTHR12992">
    <property type="entry name" value="NUDIX HYDROLASE"/>
    <property type="match status" value="1"/>
</dbReference>
<dbReference type="RefSeq" id="WP_249736531.1">
    <property type="nucleotide sequence ID" value="NZ_JAKNCJ010000001.1"/>
</dbReference>
<evidence type="ECO:0000256" key="3">
    <source>
        <dbReference type="ARBA" id="ARBA00022723"/>
    </source>
</evidence>
<feature type="region of interest" description="Disordered" evidence="7">
    <location>
        <begin position="1"/>
        <end position="34"/>
    </location>
</feature>
<evidence type="ECO:0000256" key="5">
    <source>
        <dbReference type="ARBA" id="ARBA00022842"/>
    </source>
</evidence>
<comment type="cofactor">
    <cofactor evidence="2">
        <name>Mg(2+)</name>
        <dbReference type="ChEBI" id="CHEBI:18420"/>
    </cofactor>
</comment>
<name>A0ABT0QXP6_9MICO</name>
<keyword evidence="6" id="KW-0464">Manganese</keyword>
<dbReference type="Gene3D" id="3.90.79.10">
    <property type="entry name" value="Nucleoside Triphosphate Pyrophosphohydrolase"/>
    <property type="match status" value="1"/>
</dbReference>
<sequence length="272" mass="28696">MSGAQPLGPTGPADPAGPGPSAARGVLEDEPLPPFLHGLAARAAAGDDRLGEALRPVPEDWDPRRSAVLLLIAGRTPQEARLVIEERGHRMRSQPGQFALPGGGMEPGDADPCQTALREAREEIGLKPEAVRVLGAFAPIALPWRSQAVHPVLAWAPTLPSLHRADPFEVERIETPLLCGPGSLTDPACRFLGTFDGEAVGPVFDLEGGCFVWGFTAMLIEHTLRGLGLAPADTAADAARSADATGASPSAPPRIEIPAERRRDSARRPRSR</sequence>
<dbReference type="Proteomes" id="UP001203761">
    <property type="component" value="Unassembled WGS sequence"/>
</dbReference>
<gene>
    <name evidence="9" type="ORF">Bequi_03365</name>
</gene>
<keyword evidence="5" id="KW-0460">Magnesium</keyword>
<evidence type="ECO:0000256" key="2">
    <source>
        <dbReference type="ARBA" id="ARBA00001946"/>
    </source>
</evidence>